<proteinExistence type="predicted"/>
<feature type="compositionally biased region" description="Basic and acidic residues" evidence="6">
    <location>
        <begin position="1359"/>
        <end position="1388"/>
    </location>
</feature>
<evidence type="ECO:0000256" key="1">
    <source>
        <dbReference type="ARBA" id="ARBA00004635"/>
    </source>
</evidence>
<keyword evidence="2" id="KW-0597">Phosphoprotein</keyword>
<keyword evidence="4" id="KW-0472">Membrane</keyword>
<feature type="domain" description="A kinase-anchoring proteins AKAP-5 and AKAP-12 calmodulin (CaM)-binding" evidence="7">
    <location>
        <begin position="679"/>
        <end position="699"/>
    </location>
</feature>
<feature type="region of interest" description="Disordered" evidence="6">
    <location>
        <begin position="1232"/>
        <end position="1263"/>
    </location>
</feature>
<feature type="region of interest" description="Disordered" evidence="6">
    <location>
        <begin position="1347"/>
        <end position="1399"/>
    </location>
</feature>
<dbReference type="STRING" id="205130.ENSMAMP00000031455"/>
<feature type="region of interest" description="Disordered" evidence="6">
    <location>
        <begin position="1"/>
        <end position="129"/>
    </location>
</feature>
<feature type="compositionally biased region" description="Low complexity" evidence="6">
    <location>
        <begin position="1245"/>
        <end position="1260"/>
    </location>
</feature>
<dbReference type="GeneID" id="113137094"/>
<feature type="compositionally biased region" description="Basic and acidic residues" evidence="6">
    <location>
        <begin position="221"/>
        <end position="238"/>
    </location>
</feature>
<feature type="compositionally biased region" description="Low complexity" evidence="6">
    <location>
        <begin position="766"/>
        <end position="779"/>
    </location>
</feature>
<dbReference type="GO" id="GO:0010739">
    <property type="term" value="P:positive regulation of protein kinase A signaling"/>
    <property type="evidence" value="ECO:0007669"/>
    <property type="project" value="InterPro"/>
</dbReference>
<dbReference type="PANTHER" id="PTHR23209:SF4">
    <property type="entry name" value="A-KINASE ANCHOR PROTEIN 12"/>
    <property type="match status" value="1"/>
</dbReference>
<evidence type="ECO:0000313" key="9">
    <source>
        <dbReference type="Proteomes" id="UP000261640"/>
    </source>
</evidence>
<keyword evidence="5" id="KW-0449">Lipoprotein</keyword>
<sequence>MGAESSAQRDGKSQEDASASASASAGELSAEVKVLQEEDSVLDSKPLQKNGQISSMTSLNGGSEDNTLAEVGQPDGVSPQKEEAPDTMDTIQDEVAPQVNGEKVEKESSDANDITAVEEKAVEEKPEDASEVGFKKIFRFVGFKFTLKKDKSEEKDPVKLLTVKDKEEEEVTRTDESAKKEEATTAEEKSTAEEKEADLEATKAETTDAPSEDPAAEATDEPVKEEGAEKEGAEKEGEATSPSQETTLSPLRKLFSSGLFSNLRKKTSIKKTKEEEDKDAAVEEENAKTEETAAVEEKEEKIEVAQETKEETPVTPEEEKSEHKEEAAATEEEKSEAKEEAPAAKEKEISEPKEPEEVKLETTPDPEVTTETPAPAVITTDETKQDQEKAETGAEEEKAPAEVTSEAELLSSQEKAKPLGSPLKKLFTGAGLKKLSAKKQKTKKDAETKLTESGEQAAEQLQSSTESAEAPKTVDSGPSSPEESGAHAVAVEETQNESSQETEGEVASDGEKKKEGIIAWSSFKKLVTPKKRVKRSSESEDEATGEKPAKSATLSSSESAALADMSAEEETKEEKSTEEEPKTENTEKLVSSTEEPKKKMDTSVSWEALMCMGGPKKRARKTSDSDDDEMKIEEGASAVVAEGEQEGKSEAVISTSQNAESEGEAASPTEPLSSPPERESAWDTLKRMVMPKNKAKSEDKPEESPDQVQSDSEAPKDESSFSLRKFFPGRRKKKAEKQASTDVGSGEEDSDTPAVVPLSEYEEQTQNEQEAPAEPAAVQIKVSAEERSPSWIPASIDIDDKHDQLSDIPEEAENAATPKSVDTDIAEDESSGHTERRLSTAEVKPVPPAAETIPVTQGPQLESAEEVVGGIEAQISEIPLQTSVTVEDVPVEVASEKNECEPPTEKAESKTNAILELHASTEATSICTGLGTKEVAKVALEKPVVPVVESVTVVHDVLTTEVSVTDLTTRTEEATATEAAVLDSQVHQVEVTKLECVKNLQSEVEDIRAATENYEPQIEKVGVVSTAVGEFEVIQPTTMSENSPNAVVVCPITATSEAAVHPQSVEVSEPNVEAQEVKMDTEQLAATEEYTPIKEVIQVVTEDVSSTICEAAKTTITKETEPATPVVVPSQEVPVITETVVMCDPVNVEFDRVATSDMLVMESPSVSEPAGNESIPVPETKEESAVVETLAATAIQAAAISAEEIKEDVQQAGEIEAKSMVIAQAVIQDAVDQVSEDSHEPKKPTTPTATIPTPAQATATTEKEIEVTTETPIITDTPITLVCEKPAPESPQLVCVAMEVTDTILLEVTESIDSSVKEEQKKPEEELKQAVEVNVSEETVILEEVEEIKTESQTGEELEQVKEEQSKEDSEVQETEVKETAEEVKPQSEETQPEVLSEENKMKVPKIHVPVQVVLKAAEVVEEPSVEAEAVVEFDSNGPAAEDTSVKAESPESEKKLLTVSEESQVTASAEVAASSQVTEAAASQAEPEKTPSVKCAEVMAQVIEVIEEAVKEIEPVSTEITAAS</sequence>
<feature type="compositionally biased region" description="Polar residues" evidence="6">
    <location>
        <begin position="453"/>
        <end position="467"/>
    </location>
</feature>
<dbReference type="RefSeq" id="XP_026174270.1">
    <property type="nucleotide sequence ID" value="XM_026318485.2"/>
</dbReference>
<feature type="compositionally biased region" description="Basic and acidic residues" evidence="6">
    <location>
        <begin position="381"/>
        <end position="400"/>
    </location>
</feature>
<keyword evidence="9" id="KW-1185">Reference proteome</keyword>
<evidence type="ECO:0000256" key="3">
    <source>
        <dbReference type="ARBA" id="ARBA00022860"/>
    </source>
</evidence>
<feature type="compositionally biased region" description="Polar residues" evidence="6">
    <location>
        <begin position="47"/>
        <end position="66"/>
    </location>
</feature>
<dbReference type="PANTHER" id="PTHR23209">
    <property type="entry name" value="A-KINASE ANCHOR PROTEIN 12"/>
    <property type="match status" value="1"/>
</dbReference>
<dbReference type="PROSITE" id="PS51893">
    <property type="entry name" value="AKAP_CAM_BD"/>
    <property type="match status" value="2"/>
</dbReference>
<dbReference type="GO" id="GO:0051018">
    <property type="term" value="F:protein kinase A binding"/>
    <property type="evidence" value="ECO:0007669"/>
    <property type="project" value="InterPro"/>
</dbReference>
<evidence type="ECO:0000259" key="7">
    <source>
        <dbReference type="PROSITE" id="PS51893"/>
    </source>
</evidence>
<feature type="compositionally biased region" description="Basic and acidic residues" evidence="6">
    <location>
        <begin position="830"/>
        <end position="839"/>
    </location>
</feature>
<dbReference type="InterPro" id="IPR001573">
    <property type="entry name" value="AKAP_WSK"/>
</dbReference>
<feature type="domain" description="A kinase-anchoring proteins AKAP-5 and AKAP-12 calmodulin (CaM)-binding" evidence="7">
    <location>
        <begin position="517"/>
        <end position="537"/>
    </location>
</feature>
<name>A0A3Q3SVQ1_9TELE</name>
<dbReference type="CTD" id="567365"/>
<dbReference type="OrthoDB" id="8931760at2759"/>
<organism evidence="8 9">
    <name type="scientific">Mastacembelus armatus</name>
    <name type="common">zig-zag eel</name>
    <dbReference type="NCBI Taxonomy" id="205130"/>
    <lineage>
        <taxon>Eukaryota</taxon>
        <taxon>Metazoa</taxon>
        <taxon>Chordata</taxon>
        <taxon>Craniata</taxon>
        <taxon>Vertebrata</taxon>
        <taxon>Euteleostomi</taxon>
        <taxon>Actinopterygii</taxon>
        <taxon>Neopterygii</taxon>
        <taxon>Teleostei</taxon>
        <taxon>Neoteleostei</taxon>
        <taxon>Acanthomorphata</taxon>
        <taxon>Anabantaria</taxon>
        <taxon>Synbranchiformes</taxon>
        <taxon>Mastacembelidae</taxon>
        <taxon>Mastacembelus</taxon>
    </lineage>
</organism>
<dbReference type="Ensembl" id="ENSMAMT00000032276.2">
    <property type="protein sequence ID" value="ENSMAMP00000031455.1"/>
    <property type="gene ID" value="ENSMAMG00000021184.2"/>
</dbReference>
<dbReference type="GeneTree" id="ENSGT00730000111244"/>
<dbReference type="GO" id="GO:0016020">
    <property type="term" value="C:membrane"/>
    <property type="evidence" value="ECO:0007669"/>
    <property type="project" value="UniProtKB-SubCell"/>
</dbReference>
<feature type="compositionally biased region" description="Acidic residues" evidence="6">
    <location>
        <begin position="210"/>
        <end position="220"/>
    </location>
</feature>
<dbReference type="GO" id="GO:0007165">
    <property type="term" value="P:signal transduction"/>
    <property type="evidence" value="ECO:0007669"/>
    <property type="project" value="TreeGrafter"/>
</dbReference>
<protein>
    <submittedName>
        <fullName evidence="8">A kinase (PRKA) anchor protein 12b</fullName>
    </submittedName>
</protein>
<feature type="compositionally biased region" description="Basic and acidic residues" evidence="6">
    <location>
        <begin position="271"/>
        <end position="362"/>
    </location>
</feature>
<feature type="region of interest" description="Disordered" evidence="6">
    <location>
        <begin position="152"/>
        <end position="853"/>
    </location>
</feature>
<feature type="compositionally biased region" description="Low complexity" evidence="6">
    <location>
        <begin position="16"/>
        <end position="31"/>
    </location>
</feature>
<dbReference type="Pfam" id="PF03832">
    <property type="entry name" value="WSK"/>
    <property type="match status" value="1"/>
</dbReference>
<evidence type="ECO:0000256" key="4">
    <source>
        <dbReference type="ARBA" id="ARBA00023136"/>
    </source>
</evidence>
<comment type="subcellular location">
    <subcellularLocation>
        <location evidence="1">Membrane</location>
        <topology evidence="1">Lipid-anchor</topology>
    </subcellularLocation>
</comment>
<keyword evidence="3" id="KW-0112">Calmodulin-binding</keyword>
<dbReference type="Proteomes" id="UP000261640">
    <property type="component" value="Unplaced"/>
</dbReference>
<evidence type="ECO:0000256" key="6">
    <source>
        <dbReference type="SAM" id="MobiDB-lite"/>
    </source>
</evidence>
<feature type="compositionally biased region" description="Basic and acidic residues" evidence="6">
    <location>
        <begin position="572"/>
        <end position="587"/>
    </location>
</feature>
<evidence type="ECO:0000313" key="8">
    <source>
        <dbReference type="Ensembl" id="ENSMAMP00000031455.1"/>
    </source>
</evidence>
<accession>A0A3Q3SVQ1</accession>
<feature type="compositionally biased region" description="Basic and acidic residues" evidence="6">
    <location>
        <begin position="1444"/>
        <end position="1454"/>
    </location>
</feature>
<dbReference type="GO" id="GO:0090036">
    <property type="term" value="P:regulation of protein kinase C signaling"/>
    <property type="evidence" value="ECO:0007669"/>
    <property type="project" value="InterPro"/>
</dbReference>
<reference evidence="8" key="2">
    <citation type="submission" date="2025-09" db="UniProtKB">
        <authorList>
            <consortium name="Ensembl"/>
        </authorList>
    </citation>
    <scope>IDENTIFICATION</scope>
</reference>
<feature type="compositionally biased region" description="Basic and acidic residues" evidence="6">
    <location>
        <begin position="117"/>
        <end position="128"/>
    </location>
</feature>
<evidence type="ECO:0000256" key="5">
    <source>
        <dbReference type="ARBA" id="ARBA00023288"/>
    </source>
</evidence>
<feature type="compositionally biased region" description="Polar residues" evidence="6">
    <location>
        <begin position="240"/>
        <end position="249"/>
    </location>
</feature>
<feature type="compositionally biased region" description="Basic and acidic residues" evidence="6">
    <location>
        <begin position="676"/>
        <end position="686"/>
    </location>
</feature>
<dbReference type="InterPro" id="IPR028540">
    <property type="entry name" value="AKAP12"/>
</dbReference>
<reference evidence="8" key="1">
    <citation type="submission" date="2025-08" db="UniProtKB">
        <authorList>
            <consortium name="Ensembl"/>
        </authorList>
    </citation>
    <scope>IDENTIFICATION</scope>
</reference>
<evidence type="ECO:0000256" key="2">
    <source>
        <dbReference type="ARBA" id="ARBA00022553"/>
    </source>
</evidence>
<feature type="compositionally biased region" description="Basic and acidic residues" evidence="6">
    <location>
        <begin position="152"/>
        <end position="206"/>
    </location>
</feature>
<dbReference type="InParanoid" id="A0A3Q3SVQ1"/>
<feature type="region of interest" description="Disordered" evidence="6">
    <location>
        <begin position="1434"/>
        <end position="1454"/>
    </location>
</feature>
<dbReference type="GO" id="GO:0005516">
    <property type="term" value="F:calmodulin binding"/>
    <property type="evidence" value="ECO:0007669"/>
    <property type="project" value="UniProtKB-KW"/>
</dbReference>
<feature type="compositionally biased region" description="Basic and acidic residues" evidence="6">
    <location>
        <begin position="443"/>
        <end position="452"/>
    </location>
</feature>
<feature type="compositionally biased region" description="Low complexity" evidence="6">
    <location>
        <begin position="363"/>
        <end position="377"/>
    </location>
</feature>
<dbReference type="FunCoup" id="A0A3Q3SVQ1">
    <property type="interactions" value="622"/>
</dbReference>
<feature type="compositionally biased region" description="Low complexity" evidence="6">
    <location>
        <begin position="550"/>
        <end position="565"/>
    </location>
</feature>
<dbReference type="GO" id="GO:0005737">
    <property type="term" value="C:cytoplasm"/>
    <property type="evidence" value="ECO:0007669"/>
    <property type="project" value="TreeGrafter"/>
</dbReference>